<dbReference type="SUPFAM" id="SSF56672">
    <property type="entry name" value="DNA/RNA polymerases"/>
    <property type="match status" value="1"/>
</dbReference>
<feature type="region of interest" description="Disordered" evidence="7">
    <location>
        <begin position="1"/>
        <end position="56"/>
    </location>
</feature>
<proteinExistence type="inferred from homology"/>
<dbReference type="EC" id="3.2.1.51" evidence="3"/>
<dbReference type="InterPro" id="IPR016286">
    <property type="entry name" value="FUC_metazoa-typ"/>
</dbReference>
<organism evidence="9 10">
    <name type="scientific">Mytilus coruscus</name>
    <name type="common">Sea mussel</name>
    <dbReference type="NCBI Taxonomy" id="42192"/>
    <lineage>
        <taxon>Eukaryota</taxon>
        <taxon>Metazoa</taxon>
        <taxon>Spiralia</taxon>
        <taxon>Lophotrochozoa</taxon>
        <taxon>Mollusca</taxon>
        <taxon>Bivalvia</taxon>
        <taxon>Autobranchia</taxon>
        <taxon>Pteriomorphia</taxon>
        <taxon>Mytilida</taxon>
        <taxon>Mytiloidea</taxon>
        <taxon>Mytilidae</taxon>
        <taxon>Mytilinae</taxon>
        <taxon>Mytilus</taxon>
    </lineage>
</organism>
<dbReference type="EMBL" id="CACVKT020001353">
    <property type="protein sequence ID" value="CAC5367004.1"/>
    <property type="molecule type" value="Genomic_DNA"/>
</dbReference>
<evidence type="ECO:0000256" key="5">
    <source>
        <dbReference type="ARBA" id="ARBA00022801"/>
    </source>
</evidence>
<feature type="compositionally biased region" description="Basic and acidic residues" evidence="7">
    <location>
        <begin position="19"/>
        <end position="32"/>
    </location>
</feature>
<evidence type="ECO:0000256" key="7">
    <source>
        <dbReference type="SAM" id="MobiDB-lite"/>
    </source>
</evidence>
<name>A0A6J8AFX8_MYTCO</name>
<dbReference type="Gene3D" id="3.20.20.80">
    <property type="entry name" value="Glycosidases"/>
    <property type="match status" value="2"/>
</dbReference>
<dbReference type="PROSITE" id="PS50878">
    <property type="entry name" value="RT_POL"/>
    <property type="match status" value="1"/>
</dbReference>
<dbReference type="InterPro" id="IPR043502">
    <property type="entry name" value="DNA/RNA_pol_sf"/>
</dbReference>
<dbReference type="InterPro" id="IPR043128">
    <property type="entry name" value="Rev_trsase/Diguanyl_cyclase"/>
</dbReference>
<comment type="similarity">
    <text evidence="2">Belongs to the glycosyl hydrolase 29 family.</text>
</comment>
<dbReference type="PRINTS" id="PR00741">
    <property type="entry name" value="GLHYDRLASE29"/>
</dbReference>
<dbReference type="InterPro" id="IPR057739">
    <property type="entry name" value="Glyco_hydro_29_N"/>
</dbReference>
<feature type="domain" description="Reverse transcriptase" evidence="8">
    <location>
        <begin position="319"/>
        <end position="512"/>
    </location>
</feature>
<dbReference type="Gene3D" id="3.10.10.10">
    <property type="entry name" value="HIV Type 1 Reverse Transcriptase, subunit A, domain 1"/>
    <property type="match status" value="1"/>
</dbReference>
<evidence type="ECO:0000256" key="1">
    <source>
        <dbReference type="ARBA" id="ARBA00004071"/>
    </source>
</evidence>
<dbReference type="Gene3D" id="2.60.40.1180">
    <property type="entry name" value="Golgi alpha-mannosidase II"/>
    <property type="match status" value="1"/>
</dbReference>
<dbReference type="Gene3D" id="3.30.70.270">
    <property type="match status" value="1"/>
</dbReference>
<evidence type="ECO:0000256" key="6">
    <source>
        <dbReference type="ARBA" id="ARBA00023295"/>
    </source>
</evidence>
<protein>
    <recommendedName>
        <fullName evidence="3">alpha-L-fucosidase</fullName>
        <ecNumber evidence="3">3.2.1.51</ecNumber>
    </recommendedName>
</protein>
<dbReference type="AlphaFoldDB" id="A0A6J8AFX8"/>
<reference evidence="9 10" key="1">
    <citation type="submission" date="2020-06" db="EMBL/GenBank/DDBJ databases">
        <authorList>
            <person name="Li R."/>
            <person name="Bekaert M."/>
        </authorList>
    </citation>
    <scope>NUCLEOTIDE SEQUENCE [LARGE SCALE GENOMIC DNA]</scope>
    <source>
        <strain evidence="10">wild</strain>
    </source>
</reference>
<keyword evidence="6" id="KW-0326">Glycosidase</keyword>
<accession>A0A6J8AFX8</accession>
<dbReference type="GO" id="GO:0006004">
    <property type="term" value="P:fucose metabolic process"/>
    <property type="evidence" value="ECO:0007669"/>
    <property type="project" value="InterPro"/>
</dbReference>
<dbReference type="InterPro" id="IPR052055">
    <property type="entry name" value="Hepadnavirus_pol/RT"/>
</dbReference>
<dbReference type="PANTHER" id="PTHR33050">
    <property type="entry name" value="REVERSE TRANSCRIPTASE DOMAIN-CONTAINING PROTEIN"/>
    <property type="match status" value="1"/>
</dbReference>
<evidence type="ECO:0000259" key="8">
    <source>
        <dbReference type="PROSITE" id="PS50878"/>
    </source>
</evidence>
<evidence type="ECO:0000256" key="3">
    <source>
        <dbReference type="ARBA" id="ARBA00012662"/>
    </source>
</evidence>
<evidence type="ECO:0000256" key="2">
    <source>
        <dbReference type="ARBA" id="ARBA00007951"/>
    </source>
</evidence>
<dbReference type="Pfam" id="PF00078">
    <property type="entry name" value="RVT_1"/>
    <property type="match status" value="1"/>
</dbReference>
<dbReference type="InterPro" id="IPR017853">
    <property type="entry name" value="GH"/>
</dbReference>
<dbReference type="CDD" id="cd09275">
    <property type="entry name" value="RNase_HI_RT_DIRS1"/>
    <property type="match status" value="1"/>
</dbReference>
<keyword evidence="10" id="KW-1185">Reference proteome</keyword>
<dbReference type="InterPro" id="IPR013780">
    <property type="entry name" value="Glyco_hydro_b"/>
</dbReference>
<sequence length="1046" mass="119769">MLVKNSDIIDSLKPKATKHKETESDTHDNKEDSDSESDGEFADSFEKLTEDNDNEEINALENELKRLKTEKRKVELKRKFEEEKDNLKNIQLLPTVQPSAAALVQNSTKGEQIHEISDIIACSTEKSGKGMQIVDFLWPEPIPQYQTITLAGDMEFRVGKKKTLDKISMEEWGFANIRILQELLKRNTAINVNTYLNYTADIFRLASKYVWYSVLLYDKEYRNKQVEEKFTWGTYRQDLRDFQLVSKRENPTTRAMNDATKPHGKQSANNDRRRGPFLPDGREICRSFNNNSCYRQDCRMMHHCAICMSSSHSAISGHGHSSATHIDKVAKNPSIGAIEKSNGDVRIIHDASLPTGISLNSYTTDTSCSYMDLRHALKIIKRNDYLGKIDLKSAYRSVKCHDSDYPLTGLQWTFNGDDSPTYMYDAKLPFGHARSPKIFQQLSASVCEIMKCTHNITCIAYLDDFLVIEDTFHKCQTGIRLLIDTLRRLGFNISWNKIEGPSQSLTFLGIVINTCSLSLAMPDKKRREFHDVILSFQTRKRASVKQLQSLCGKLNWACQMVKGGRTFVRRLIDNLSNVNTTNRNAKILLSTDFFSDIAWWVNFMNVFNGTVTFFDSKPVTCLQTDACLHGGAGYYEGDFFYVNWDTDLPNFKNYHINIKETMAIVLSAMRWGHLWTNKRVVVSTDNMTTKCIINKGSSRNKTLMTQLRELFWLSATHNFDIRAKFISGRNNVIADAASRLHEPGQLSRLYDKLVSHLFYIPFTTIELLNHISFDFFNSRWRNNGNANVGEQRGSLEKQGKSICEGYVVLTSKHGEGFPNWPSSHSFNWNAKAVGPNRDLVGVLQKFKWENCMTVDRYSWGYRRNAALGSYLTIHQIISTFASTIRYTKRKMENEGTVVYAFLLSWPTDTVLKLGAPIPSQQTEVSMLGYPDKFIWKAGPGGQGIYVTIPIIPWNKLPCEWAWTLPKWYDEAKFEIFVPWGVFSVPSFSSEWFLPHWKSKHLAPDILDFTKRNCPTDFTYADFAADFTAEFFNPDEWADIFKASGAG</sequence>
<dbReference type="SMART" id="SM00812">
    <property type="entry name" value="Alpha_L_fucos"/>
    <property type="match status" value="1"/>
</dbReference>
<dbReference type="OrthoDB" id="6109162at2759"/>
<evidence type="ECO:0000256" key="4">
    <source>
        <dbReference type="ARBA" id="ARBA00022729"/>
    </source>
</evidence>
<dbReference type="PANTHER" id="PTHR33050:SF8">
    <property type="entry name" value="REVERSE TRANSCRIPTASE DOMAIN-CONTAINING PROTEIN"/>
    <property type="match status" value="1"/>
</dbReference>
<keyword evidence="4" id="KW-0732">Signal</keyword>
<feature type="compositionally biased region" description="Acidic residues" evidence="7">
    <location>
        <begin position="33"/>
        <end position="43"/>
    </location>
</feature>
<dbReference type="GO" id="GO:0004560">
    <property type="term" value="F:alpha-L-fucosidase activity"/>
    <property type="evidence" value="ECO:0007669"/>
    <property type="project" value="UniProtKB-EC"/>
</dbReference>
<feature type="region of interest" description="Disordered" evidence="7">
    <location>
        <begin position="250"/>
        <end position="275"/>
    </location>
</feature>
<dbReference type="InterPro" id="IPR000933">
    <property type="entry name" value="Glyco_hydro_29"/>
</dbReference>
<comment type="function">
    <text evidence="1">Alpha-L-fucosidase is responsible for hydrolyzing the alpha-1,6-linked fucose joined to the reducing-end N-acetylglucosamine of the carbohydrate moieties of glycoproteins.</text>
</comment>
<keyword evidence="5" id="KW-0378">Hydrolase</keyword>
<dbReference type="SUPFAM" id="SSF51445">
    <property type="entry name" value="(Trans)glycosidases"/>
    <property type="match status" value="2"/>
</dbReference>
<dbReference type="InterPro" id="IPR000477">
    <property type="entry name" value="RT_dom"/>
</dbReference>
<gene>
    <name evidence="9" type="ORF">MCOR_7081</name>
</gene>
<dbReference type="Pfam" id="PF01120">
    <property type="entry name" value="Alpha_L_fucos"/>
    <property type="match status" value="2"/>
</dbReference>
<evidence type="ECO:0000313" key="9">
    <source>
        <dbReference type="EMBL" id="CAC5367004.1"/>
    </source>
</evidence>
<evidence type="ECO:0000313" key="10">
    <source>
        <dbReference type="Proteomes" id="UP000507470"/>
    </source>
</evidence>
<dbReference type="Proteomes" id="UP000507470">
    <property type="component" value="Unassembled WGS sequence"/>
</dbReference>